<dbReference type="AlphaFoldDB" id="A0AAD7MJ67"/>
<name>A0AAD7MJ67_9AGAR</name>
<evidence type="ECO:0000256" key="1">
    <source>
        <dbReference type="SAM" id="SignalP"/>
    </source>
</evidence>
<evidence type="ECO:0000313" key="3">
    <source>
        <dbReference type="Proteomes" id="UP001215598"/>
    </source>
</evidence>
<dbReference type="EMBL" id="JARKIB010000255">
    <property type="protein sequence ID" value="KAJ7719199.1"/>
    <property type="molecule type" value="Genomic_DNA"/>
</dbReference>
<comment type="caution">
    <text evidence="2">The sequence shown here is derived from an EMBL/GenBank/DDBJ whole genome shotgun (WGS) entry which is preliminary data.</text>
</comment>
<protein>
    <recommendedName>
        <fullName evidence="4">Secreted protein</fullName>
    </recommendedName>
</protein>
<reference evidence="2" key="1">
    <citation type="submission" date="2023-03" db="EMBL/GenBank/DDBJ databases">
        <title>Massive genome expansion in bonnet fungi (Mycena s.s.) driven by repeated elements and novel gene families across ecological guilds.</title>
        <authorList>
            <consortium name="Lawrence Berkeley National Laboratory"/>
            <person name="Harder C.B."/>
            <person name="Miyauchi S."/>
            <person name="Viragh M."/>
            <person name="Kuo A."/>
            <person name="Thoen E."/>
            <person name="Andreopoulos B."/>
            <person name="Lu D."/>
            <person name="Skrede I."/>
            <person name="Drula E."/>
            <person name="Henrissat B."/>
            <person name="Morin E."/>
            <person name="Kohler A."/>
            <person name="Barry K."/>
            <person name="LaButti K."/>
            <person name="Morin E."/>
            <person name="Salamov A."/>
            <person name="Lipzen A."/>
            <person name="Mereny Z."/>
            <person name="Hegedus B."/>
            <person name="Baldrian P."/>
            <person name="Stursova M."/>
            <person name="Weitz H."/>
            <person name="Taylor A."/>
            <person name="Grigoriev I.V."/>
            <person name="Nagy L.G."/>
            <person name="Martin F."/>
            <person name="Kauserud H."/>
        </authorList>
    </citation>
    <scope>NUCLEOTIDE SEQUENCE</scope>
    <source>
        <strain evidence="2">CBHHK182m</strain>
    </source>
</reference>
<feature type="chain" id="PRO_5042200642" description="Secreted protein" evidence="1">
    <location>
        <begin position="20"/>
        <end position="88"/>
    </location>
</feature>
<proteinExistence type="predicted"/>
<feature type="signal peptide" evidence="1">
    <location>
        <begin position="1"/>
        <end position="19"/>
    </location>
</feature>
<accession>A0AAD7MJ67</accession>
<keyword evidence="3" id="KW-1185">Reference proteome</keyword>
<evidence type="ECO:0000313" key="2">
    <source>
        <dbReference type="EMBL" id="KAJ7719199.1"/>
    </source>
</evidence>
<organism evidence="2 3">
    <name type="scientific">Mycena metata</name>
    <dbReference type="NCBI Taxonomy" id="1033252"/>
    <lineage>
        <taxon>Eukaryota</taxon>
        <taxon>Fungi</taxon>
        <taxon>Dikarya</taxon>
        <taxon>Basidiomycota</taxon>
        <taxon>Agaricomycotina</taxon>
        <taxon>Agaricomycetes</taxon>
        <taxon>Agaricomycetidae</taxon>
        <taxon>Agaricales</taxon>
        <taxon>Marasmiineae</taxon>
        <taxon>Mycenaceae</taxon>
        <taxon>Mycena</taxon>
    </lineage>
</organism>
<sequence>MHLRPNSTILSIFWWFLSGTDFTTPSYLITEYGATFWDGMGSTILFLIPVRRQHLAREHARPPLRHQLHLPTHEHEHELGIYLLSLLV</sequence>
<gene>
    <name evidence="2" type="ORF">B0H16DRAFT_1607183</name>
</gene>
<keyword evidence="1" id="KW-0732">Signal</keyword>
<evidence type="ECO:0008006" key="4">
    <source>
        <dbReference type="Google" id="ProtNLM"/>
    </source>
</evidence>
<dbReference type="Proteomes" id="UP001215598">
    <property type="component" value="Unassembled WGS sequence"/>
</dbReference>